<gene>
    <name evidence="4" type="ORF">JCM14108_1899</name>
</gene>
<dbReference type="GO" id="GO:0003677">
    <property type="term" value="F:DNA binding"/>
    <property type="evidence" value="ECO:0007669"/>
    <property type="project" value="UniProtKB-UniRule"/>
</dbReference>
<dbReference type="SUPFAM" id="SSF46689">
    <property type="entry name" value="Homeodomain-like"/>
    <property type="match status" value="1"/>
</dbReference>
<accession>X0PAW8</accession>
<dbReference type="PANTHER" id="PTHR43479:SF7">
    <property type="entry name" value="TETR-FAMILY TRANSCRIPTIONAL REGULATOR"/>
    <property type="match status" value="1"/>
</dbReference>
<dbReference type="PANTHER" id="PTHR43479">
    <property type="entry name" value="ACREF/ENVCD OPERON REPRESSOR-RELATED"/>
    <property type="match status" value="1"/>
</dbReference>
<evidence type="ECO:0000256" key="1">
    <source>
        <dbReference type="ARBA" id="ARBA00023125"/>
    </source>
</evidence>
<dbReference type="Proteomes" id="UP000019488">
    <property type="component" value="Unassembled WGS sequence"/>
</dbReference>
<dbReference type="PROSITE" id="PS50977">
    <property type="entry name" value="HTH_TETR_2"/>
    <property type="match status" value="1"/>
</dbReference>
<dbReference type="EMBL" id="BAKI01000019">
    <property type="protein sequence ID" value="GAF36904.1"/>
    <property type="molecule type" value="Genomic_DNA"/>
</dbReference>
<evidence type="ECO:0000313" key="5">
    <source>
        <dbReference type="Proteomes" id="UP000019488"/>
    </source>
</evidence>
<dbReference type="InterPro" id="IPR050624">
    <property type="entry name" value="HTH-type_Tx_Regulator"/>
</dbReference>
<sequence length="87" mass="10171">MKYDLSKKPTRGAQRTLTAFFKTMLGLLSKKAFETISVNEICQVSNFPRATFYNYFDDKYDLVDYCWHVLAAEIEVDRLPKLNPIKL</sequence>
<dbReference type="AlphaFoldDB" id="X0PAW8"/>
<proteinExistence type="predicted"/>
<evidence type="ECO:0000313" key="4">
    <source>
        <dbReference type="EMBL" id="GAF36904.1"/>
    </source>
</evidence>
<dbReference type="InterPro" id="IPR001647">
    <property type="entry name" value="HTH_TetR"/>
</dbReference>
<reference evidence="4" key="1">
    <citation type="journal article" date="2014" name="Genome Announc.">
        <title>Draft Genome Sequences of Two Lactobacillus Strains, L. farraginis JCM 14108T and L. composti JCM 14202T, Isolated from Compost of Distilled Shochu Residue.</title>
        <authorList>
            <person name="Yuki M."/>
            <person name="Oshima K."/>
            <person name="Suda W."/>
            <person name="Kitahara M."/>
            <person name="Kitamura K."/>
            <person name="Iida T."/>
            <person name="Hattori M."/>
            <person name="Ohkuma M."/>
        </authorList>
    </citation>
    <scope>NUCLEOTIDE SEQUENCE [LARGE SCALE GENOMIC DNA]</scope>
    <source>
        <strain evidence="4">JCM 14108</strain>
    </source>
</reference>
<feature type="DNA-binding region" description="H-T-H motif" evidence="2">
    <location>
        <begin position="37"/>
        <end position="56"/>
    </location>
</feature>
<organism evidence="4 5">
    <name type="scientific">Lentilactobacillus farraginis DSM 18382 = JCM 14108</name>
    <dbReference type="NCBI Taxonomy" id="1423743"/>
    <lineage>
        <taxon>Bacteria</taxon>
        <taxon>Bacillati</taxon>
        <taxon>Bacillota</taxon>
        <taxon>Bacilli</taxon>
        <taxon>Lactobacillales</taxon>
        <taxon>Lactobacillaceae</taxon>
        <taxon>Lentilactobacillus</taxon>
    </lineage>
</organism>
<protein>
    <submittedName>
        <fullName evidence="4">Predicted transcriptional regulator</fullName>
    </submittedName>
</protein>
<keyword evidence="1 2" id="KW-0238">DNA-binding</keyword>
<dbReference type="InterPro" id="IPR009057">
    <property type="entry name" value="Homeodomain-like_sf"/>
</dbReference>
<feature type="domain" description="HTH tetR-type" evidence="3">
    <location>
        <begin position="14"/>
        <end position="74"/>
    </location>
</feature>
<evidence type="ECO:0000256" key="2">
    <source>
        <dbReference type="PROSITE-ProRule" id="PRU00335"/>
    </source>
</evidence>
<name>X0PAW8_9LACO</name>
<dbReference type="Pfam" id="PF00440">
    <property type="entry name" value="TetR_N"/>
    <property type="match status" value="1"/>
</dbReference>
<dbReference type="Gene3D" id="1.10.357.10">
    <property type="entry name" value="Tetracycline Repressor, domain 2"/>
    <property type="match status" value="1"/>
</dbReference>
<dbReference type="eggNOG" id="COG1309">
    <property type="taxonomic scope" value="Bacteria"/>
</dbReference>
<evidence type="ECO:0000259" key="3">
    <source>
        <dbReference type="PROSITE" id="PS50977"/>
    </source>
</evidence>
<comment type="caution">
    <text evidence="4">The sequence shown here is derived from an EMBL/GenBank/DDBJ whole genome shotgun (WGS) entry which is preliminary data.</text>
</comment>